<proteinExistence type="predicted"/>
<organism evidence="1 2">
    <name type="scientific">Microbacterium phage Margaery</name>
    <dbReference type="NCBI Taxonomy" id="2591217"/>
    <lineage>
        <taxon>Viruses</taxon>
        <taxon>Duplodnaviria</taxon>
        <taxon>Heunggongvirae</taxon>
        <taxon>Uroviricota</taxon>
        <taxon>Caudoviricetes</taxon>
        <taxon>Hodgkinviridae</taxon>
        <taxon>Margaeryvirus</taxon>
        <taxon>Margaeryvirus margaery</taxon>
    </lineage>
</organism>
<name>A0A514DHN4_9CAUD</name>
<keyword evidence="2" id="KW-1185">Reference proteome</keyword>
<gene>
    <name evidence="1" type="primary">72</name>
    <name evidence="1" type="ORF">PBI_MARGAERY_73</name>
</gene>
<protein>
    <submittedName>
        <fullName evidence="1">Uncharacterized protein</fullName>
    </submittedName>
</protein>
<sequence length="123" mass="13429">MTEYIRLAEAPQYSYSYPTCSACSVDLTHDGDEWMCPVCGSTWPSDATDGDTGNLYEEWSGESLGDAPTLDESAASDAGYAYERAERKRAFVSWGWCEHGMPGECAHRDCPGGTARRAEANPD</sequence>
<accession>A0A514DHN4</accession>
<dbReference type="RefSeq" id="YP_010751173.1">
    <property type="nucleotide sequence ID" value="NC_073366.1"/>
</dbReference>
<evidence type="ECO:0000313" key="1">
    <source>
        <dbReference type="EMBL" id="QDH93130.1"/>
    </source>
</evidence>
<dbReference type="GeneID" id="80004836"/>
<dbReference type="KEGG" id="vg:80004836"/>
<reference evidence="1 2" key="1">
    <citation type="submission" date="2019-05" db="EMBL/GenBank/DDBJ databases">
        <authorList>
            <person name="Stoner T.H."/>
            <person name="Aull H.G."/>
            <person name="Divens A.M."/>
            <person name="Zack K."/>
            <person name="Garlena R.A."/>
            <person name="Russell D.A."/>
            <person name="Pope W.H."/>
            <person name="Jacobs-Sera D."/>
            <person name="Hatfull G.F."/>
        </authorList>
    </citation>
    <scope>NUCLEOTIDE SEQUENCE [LARGE SCALE GENOMIC DNA]</scope>
</reference>
<dbReference type="EMBL" id="MK937606">
    <property type="protein sequence ID" value="QDH93130.1"/>
    <property type="molecule type" value="Genomic_DNA"/>
</dbReference>
<evidence type="ECO:0000313" key="2">
    <source>
        <dbReference type="Proteomes" id="UP000315956"/>
    </source>
</evidence>
<dbReference type="Proteomes" id="UP000315956">
    <property type="component" value="Segment"/>
</dbReference>